<name>A0A9N7Z7C7_PLEPL</name>
<feature type="region of interest" description="Disordered" evidence="1">
    <location>
        <begin position="46"/>
        <end position="100"/>
    </location>
</feature>
<evidence type="ECO:0000313" key="3">
    <source>
        <dbReference type="Proteomes" id="UP001153269"/>
    </source>
</evidence>
<keyword evidence="3" id="KW-1185">Reference proteome</keyword>
<evidence type="ECO:0000313" key="2">
    <source>
        <dbReference type="EMBL" id="CAB1453945.1"/>
    </source>
</evidence>
<dbReference type="Proteomes" id="UP001153269">
    <property type="component" value="Unassembled WGS sequence"/>
</dbReference>
<dbReference type="AlphaFoldDB" id="A0A9N7Z7C7"/>
<reference evidence="2" key="1">
    <citation type="submission" date="2020-03" db="EMBL/GenBank/DDBJ databases">
        <authorList>
            <person name="Weist P."/>
        </authorList>
    </citation>
    <scope>NUCLEOTIDE SEQUENCE</scope>
</reference>
<comment type="caution">
    <text evidence="2">The sequence shown here is derived from an EMBL/GenBank/DDBJ whole genome shotgun (WGS) entry which is preliminary data.</text>
</comment>
<feature type="compositionally biased region" description="Polar residues" evidence="1">
    <location>
        <begin position="51"/>
        <end position="67"/>
    </location>
</feature>
<organism evidence="2 3">
    <name type="scientific">Pleuronectes platessa</name>
    <name type="common">European plaice</name>
    <dbReference type="NCBI Taxonomy" id="8262"/>
    <lineage>
        <taxon>Eukaryota</taxon>
        <taxon>Metazoa</taxon>
        <taxon>Chordata</taxon>
        <taxon>Craniata</taxon>
        <taxon>Vertebrata</taxon>
        <taxon>Euteleostomi</taxon>
        <taxon>Actinopterygii</taxon>
        <taxon>Neopterygii</taxon>
        <taxon>Teleostei</taxon>
        <taxon>Neoteleostei</taxon>
        <taxon>Acanthomorphata</taxon>
        <taxon>Carangaria</taxon>
        <taxon>Pleuronectiformes</taxon>
        <taxon>Pleuronectoidei</taxon>
        <taxon>Pleuronectidae</taxon>
        <taxon>Pleuronectes</taxon>
    </lineage>
</organism>
<sequence>MHKEEAVHCGTATSKENGNEALDSAHMLFWFEMSLMCFTQSYRLSSGGGLQASNQISEGNHGSSQLSAPAGSDSHQDQLFKSQDELKKKKNSRAETTAGV</sequence>
<protein>
    <submittedName>
        <fullName evidence="2">Uncharacterized protein</fullName>
    </submittedName>
</protein>
<proteinExistence type="predicted"/>
<dbReference type="EMBL" id="CADEAL010004193">
    <property type="protein sequence ID" value="CAB1453945.1"/>
    <property type="molecule type" value="Genomic_DNA"/>
</dbReference>
<evidence type="ECO:0000256" key="1">
    <source>
        <dbReference type="SAM" id="MobiDB-lite"/>
    </source>
</evidence>
<accession>A0A9N7Z7C7</accession>
<gene>
    <name evidence="2" type="ORF">PLEPLA_LOCUS41705</name>
</gene>
<feature type="compositionally biased region" description="Basic and acidic residues" evidence="1">
    <location>
        <begin position="74"/>
        <end position="87"/>
    </location>
</feature>